<organism evidence="5">
    <name type="scientific">hydrothermal vent metagenome</name>
    <dbReference type="NCBI Taxonomy" id="652676"/>
    <lineage>
        <taxon>unclassified sequences</taxon>
        <taxon>metagenomes</taxon>
        <taxon>ecological metagenomes</taxon>
    </lineage>
</organism>
<dbReference type="Pfam" id="PF00393">
    <property type="entry name" value="6PGD"/>
    <property type="match status" value="1"/>
</dbReference>
<dbReference type="InterPro" id="IPR006115">
    <property type="entry name" value="6PGDH_NADP-bd"/>
</dbReference>
<sequence>MRIALIGLGKMGANMARRLCRGGIEVVGYNRSPDIVTQLEKEEGLLPATSLEKAIIQLPAPRIVWLMLPSGEITESNIESLSNILSSGDILIDGGNANYHDSQRRAQQLTEKGIGFVDAGTSGGVWGLDNGYCMMVGGDDAHVKPIEPVLKILAPATDKGWTHVGPAGSGHFTKMIHNGIEYGMMQAMAEGFSLLQGKQEFNIDLAEVAEIWRHGSVVRSWLLDLSAEFLREDQKLENISAYVADSGEGRWTAEEGIAQGTPTPVMTLALLMRFASQDPETYGNKMLAMMRNAFGGHGLKNKE</sequence>
<dbReference type="InterPro" id="IPR036291">
    <property type="entry name" value="NAD(P)-bd_dom_sf"/>
</dbReference>
<dbReference type="GO" id="GO:0019521">
    <property type="term" value="P:D-gluconate metabolic process"/>
    <property type="evidence" value="ECO:0007669"/>
    <property type="project" value="UniProtKB-KW"/>
</dbReference>
<comment type="similarity">
    <text evidence="1">Belongs to the 6-phosphogluconate dehydrogenase family.</text>
</comment>
<dbReference type="PROSITE" id="PS00895">
    <property type="entry name" value="3_HYDROXYISOBUT_DH"/>
    <property type="match status" value="1"/>
</dbReference>
<dbReference type="GO" id="GO:0050661">
    <property type="term" value="F:NADP binding"/>
    <property type="evidence" value="ECO:0007669"/>
    <property type="project" value="InterPro"/>
</dbReference>
<evidence type="ECO:0000313" key="5">
    <source>
        <dbReference type="EMBL" id="VAX10031.1"/>
    </source>
</evidence>
<reference evidence="5" key="1">
    <citation type="submission" date="2018-06" db="EMBL/GenBank/DDBJ databases">
        <authorList>
            <person name="Zhirakovskaya E."/>
        </authorList>
    </citation>
    <scope>NUCLEOTIDE SEQUENCE</scope>
</reference>
<dbReference type="GO" id="GO:0004616">
    <property type="term" value="F:phosphogluconate dehydrogenase (decarboxylating) activity"/>
    <property type="evidence" value="ECO:0007669"/>
    <property type="project" value="UniProtKB-EC"/>
</dbReference>
<dbReference type="PRINTS" id="PR00076">
    <property type="entry name" value="6PGDHDRGNASE"/>
</dbReference>
<dbReference type="PANTHER" id="PTHR11811">
    <property type="entry name" value="6-PHOSPHOGLUCONATE DEHYDROGENASE"/>
    <property type="match status" value="1"/>
</dbReference>
<dbReference type="Gene3D" id="3.40.50.720">
    <property type="entry name" value="NAD(P)-binding Rossmann-like Domain"/>
    <property type="match status" value="1"/>
</dbReference>
<proteinExistence type="inferred from homology"/>
<dbReference type="GO" id="GO:0006098">
    <property type="term" value="P:pentose-phosphate shunt"/>
    <property type="evidence" value="ECO:0007669"/>
    <property type="project" value="InterPro"/>
</dbReference>
<dbReference type="InterPro" id="IPR002204">
    <property type="entry name" value="3-OH-isobutyrate_DH-rel_CS"/>
</dbReference>
<dbReference type="EMBL" id="UOFY01000043">
    <property type="protein sequence ID" value="VAX10031.1"/>
    <property type="molecule type" value="Genomic_DNA"/>
</dbReference>
<dbReference type="AlphaFoldDB" id="A0A3B1B728"/>
<dbReference type="InterPro" id="IPR006114">
    <property type="entry name" value="6PGDH_C"/>
</dbReference>
<dbReference type="InterPro" id="IPR004849">
    <property type="entry name" value="6DGDH_YqeC"/>
</dbReference>
<dbReference type="InterPro" id="IPR013328">
    <property type="entry name" value="6PGD_dom2"/>
</dbReference>
<evidence type="ECO:0000256" key="2">
    <source>
        <dbReference type="ARBA" id="ARBA00023002"/>
    </source>
</evidence>
<dbReference type="SUPFAM" id="SSF51735">
    <property type="entry name" value="NAD(P)-binding Rossmann-fold domains"/>
    <property type="match status" value="1"/>
</dbReference>
<dbReference type="Pfam" id="PF03446">
    <property type="entry name" value="NAD_binding_2"/>
    <property type="match status" value="1"/>
</dbReference>
<dbReference type="InterPro" id="IPR008927">
    <property type="entry name" value="6-PGluconate_DH-like_C_sf"/>
</dbReference>
<feature type="domain" description="6-phosphogluconate dehydrogenase C-terminal" evidence="4">
    <location>
        <begin position="170"/>
        <end position="303"/>
    </location>
</feature>
<gene>
    <name evidence="5" type="ORF">MNBD_GAMMA25-242</name>
</gene>
<dbReference type="EC" id="1.1.1.44" evidence="5"/>
<dbReference type="Gene3D" id="1.10.1040.10">
    <property type="entry name" value="N-(1-d-carboxylethyl)-l-norvaline Dehydrogenase, domain 2"/>
    <property type="match status" value="1"/>
</dbReference>
<keyword evidence="3" id="KW-0311">Gluconate utilization</keyword>
<dbReference type="SUPFAM" id="SSF48179">
    <property type="entry name" value="6-phosphogluconate dehydrogenase C-terminal domain-like"/>
    <property type="match status" value="1"/>
</dbReference>
<dbReference type="InterPro" id="IPR006183">
    <property type="entry name" value="Pgluconate_DH"/>
</dbReference>
<dbReference type="NCBIfam" id="NF007161">
    <property type="entry name" value="PRK09599.1"/>
    <property type="match status" value="1"/>
</dbReference>
<keyword evidence="2 5" id="KW-0560">Oxidoreductase</keyword>
<accession>A0A3B1B728</accession>
<evidence type="ECO:0000259" key="4">
    <source>
        <dbReference type="SMART" id="SM01350"/>
    </source>
</evidence>
<dbReference type="SMART" id="SM01350">
    <property type="entry name" value="6PGD"/>
    <property type="match status" value="1"/>
</dbReference>
<name>A0A3B1B728_9ZZZZ</name>
<dbReference type="NCBIfam" id="TIGR00872">
    <property type="entry name" value="gnd_rel"/>
    <property type="match status" value="1"/>
</dbReference>
<protein>
    <submittedName>
        <fullName evidence="5">6-phosphogluconate dehydrogenase, decarboxylating</fullName>
        <ecNumber evidence="5">1.1.1.44</ecNumber>
    </submittedName>
</protein>
<evidence type="ECO:0000256" key="3">
    <source>
        <dbReference type="ARBA" id="ARBA00023064"/>
    </source>
</evidence>
<evidence type="ECO:0000256" key="1">
    <source>
        <dbReference type="ARBA" id="ARBA00008419"/>
    </source>
</evidence>